<organism evidence="1 2">
    <name type="scientific">Cyanophage S-TIM5</name>
    <dbReference type="NCBI Taxonomy" id="1137745"/>
    <lineage>
        <taxon>Viruses</taxon>
        <taxon>Duplodnaviria</taxon>
        <taxon>Heunggongvirae</taxon>
        <taxon>Uroviricota</taxon>
        <taxon>Caudoviricetes</taxon>
        <taxon>Aurunvirus</taxon>
        <taxon>Aurunvirus STIM5</taxon>
    </lineage>
</organism>
<name>A0ACD4B118_9CAUD</name>
<accession>A0ACD4B118</accession>
<keyword evidence="2" id="KW-1185">Reference proteome</keyword>
<reference evidence="1 2" key="1">
    <citation type="journal article" date="2012" name="Proc. Natl. Acad. Sci. U.S.A.">
        <title>A novel lineage of myoviruses infecting cyanobacteria is widespread in the oceans.</title>
        <authorList>
            <person name="Sabehi G."/>
            <person name="Shaulov L."/>
            <person name="Silver D.H."/>
            <person name="Yanai I."/>
            <person name="Harel A."/>
            <person name="Lindell D."/>
        </authorList>
    </citation>
    <scope>NUCLEOTIDE SEQUENCE [LARGE SCALE GENOMIC DNA]</scope>
</reference>
<evidence type="ECO:0000313" key="2">
    <source>
        <dbReference type="Proteomes" id="UP000007178"/>
    </source>
</evidence>
<sequence length="100" mass="11582">MIKEQTNKGDYTHFIMANIHPVNFADKLNADQKLRETFIQAYVDKVCDTMDVDDIIRAYADKLWDDTHQDIKDNGADAIVEEAVHYFPDLMTEKFNVIAD</sequence>
<protein>
    <submittedName>
        <fullName evidence="1">Uncharacterized protein</fullName>
    </submittedName>
</protein>
<proteinExistence type="predicted"/>
<dbReference type="Proteomes" id="UP000007178">
    <property type="component" value="Segment"/>
</dbReference>
<dbReference type="EMBL" id="JQ245707">
    <property type="protein sequence ID" value="UTS51930.1"/>
    <property type="molecule type" value="Genomic_DNA"/>
</dbReference>
<evidence type="ECO:0000313" key="1">
    <source>
        <dbReference type="EMBL" id="UTS51930.1"/>
    </source>
</evidence>